<dbReference type="InterPro" id="IPR000873">
    <property type="entry name" value="AMP-dep_synth/lig_dom"/>
</dbReference>
<dbReference type="Pfam" id="PF00501">
    <property type="entry name" value="AMP-binding"/>
    <property type="match status" value="1"/>
</dbReference>
<proteinExistence type="predicted"/>
<comment type="caution">
    <text evidence="2">The sequence shown here is derived from an EMBL/GenBank/DDBJ whole genome shotgun (WGS) entry which is preliminary data.</text>
</comment>
<dbReference type="PANTHER" id="PTHR43767:SF1">
    <property type="entry name" value="NONRIBOSOMAL PEPTIDE SYNTHASE PES1 (EUROFUNG)-RELATED"/>
    <property type="match status" value="1"/>
</dbReference>
<keyword evidence="3" id="KW-1185">Reference proteome</keyword>
<organism evidence="2 3">
    <name type="scientific">Streptomyces rhizosphaericus</name>
    <dbReference type="NCBI Taxonomy" id="114699"/>
    <lineage>
        <taxon>Bacteria</taxon>
        <taxon>Bacillati</taxon>
        <taxon>Actinomycetota</taxon>
        <taxon>Actinomycetes</taxon>
        <taxon>Kitasatosporales</taxon>
        <taxon>Streptomycetaceae</taxon>
        <taxon>Streptomyces</taxon>
        <taxon>Streptomyces violaceusniger group</taxon>
    </lineage>
</organism>
<protein>
    <recommendedName>
        <fullName evidence="1">AMP-dependent synthetase/ligase domain-containing protein</fullName>
    </recommendedName>
</protein>
<dbReference type="Proteomes" id="UP001500418">
    <property type="component" value="Unassembled WGS sequence"/>
</dbReference>
<dbReference type="SUPFAM" id="SSF56801">
    <property type="entry name" value="Acetyl-CoA synthetase-like"/>
    <property type="match status" value="1"/>
</dbReference>
<reference evidence="2 3" key="1">
    <citation type="journal article" date="2019" name="Int. J. Syst. Evol. Microbiol.">
        <title>The Global Catalogue of Microorganisms (GCM) 10K type strain sequencing project: providing services to taxonomists for standard genome sequencing and annotation.</title>
        <authorList>
            <consortium name="The Broad Institute Genomics Platform"/>
            <consortium name="The Broad Institute Genome Sequencing Center for Infectious Disease"/>
            <person name="Wu L."/>
            <person name="Ma J."/>
        </authorList>
    </citation>
    <scope>NUCLEOTIDE SEQUENCE [LARGE SCALE GENOMIC DNA]</scope>
    <source>
        <strain evidence="2 3">JCM 11444</strain>
    </source>
</reference>
<feature type="domain" description="AMP-dependent synthetase/ligase" evidence="1">
    <location>
        <begin position="2"/>
        <end position="61"/>
    </location>
</feature>
<evidence type="ECO:0000313" key="3">
    <source>
        <dbReference type="Proteomes" id="UP001500418"/>
    </source>
</evidence>
<dbReference type="Gene3D" id="3.40.50.980">
    <property type="match status" value="1"/>
</dbReference>
<accession>A0ABN1Q9A1</accession>
<dbReference type="PANTHER" id="PTHR43767">
    <property type="entry name" value="LONG-CHAIN-FATTY-ACID--COA LIGASE"/>
    <property type="match status" value="1"/>
</dbReference>
<sequence>MLGLARGDRAAVLLGNRVEAVESLLAVTRASGVGVPLDPGGPEEELTRLLDDSGARVLITDGAHLTRR</sequence>
<dbReference type="EMBL" id="BAAAID010000036">
    <property type="protein sequence ID" value="GAA0939415.1"/>
    <property type="molecule type" value="Genomic_DNA"/>
</dbReference>
<dbReference type="InterPro" id="IPR050237">
    <property type="entry name" value="ATP-dep_AMP-bd_enzyme"/>
</dbReference>
<name>A0ABN1Q9A1_9ACTN</name>
<gene>
    <name evidence="2" type="ORF">GCM10009575_053080</name>
</gene>
<evidence type="ECO:0000259" key="1">
    <source>
        <dbReference type="Pfam" id="PF00501"/>
    </source>
</evidence>
<evidence type="ECO:0000313" key="2">
    <source>
        <dbReference type="EMBL" id="GAA0939415.1"/>
    </source>
</evidence>